<sequence length="99" mass="10924">LRHHYVGPGIACLRQQCVCSDGGAKFLEQIRSCRGCEDWRDTPDFLCERPYGSDGAADGSVDTDPYSMVPLVRLDKGMNLQLQYESVLEAGKILLGESD</sequence>
<comment type="caution">
    <text evidence="1">The sequence shown here is derived from an EMBL/GenBank/DDBJ whole genome shotgun (WGS) entry which is preliminary data.</text>
</comment>
<accession>A0A813DB99</accession>
<gene>
    <name evidence="1" type="ORF">PGLA1383_LOCUS4659</name>
</gene>
<keyword evidence="2" id="KW-1185">Reference proteome</keyword>
<evidence type="ECO:0000313" key="1">
    <source>
        <dbReference type="EMBL" id="CAE8585757.1"/>
    </source>
</evidence>
<dbReference type="Proteomes" id="UP000654075">
    <property type="component" value="Unassembled WGS sequence"/>
</dbReference>
<name>A0A813DB99_POLGL</name>
<dbReference type="EMBL" id="CAJNNV010001761">
    <property type="protein sequence ID" value="CAE8585757.1"/>
    <property type="molecule type" value="Genomic_DNA"/>
</dbReference>
<evidence type="ECO:0000313" key="2">
    <source>
        <dbReference type="Proteomes" id="UP000654075"/>
    </source>
</evidence>
<reference evidence="1" key="1">
    <citation type="submission" date="2021-02" db="EMBL/GenBank/DDBJ databases">
        <authorList>
            <person name="Dougan E. K."/>
            <person name="Rhodes N."/>
            <person name="Thang M."/>
            <person name="Chan C."/>
        </authorList>
    </citation>
    <scope>NUCLEOTIDE SEQUENCE</scope>
</reference>
<proteinExistence type="predicted"/>
<organism evidence="1 2">
    <name type="scientific">Polarella glacialis</name>
    <name type="common">Dinoflagellate</name>
    <dbReference type="NCBI Taxonomy" id="89957"/>
    <lineage>
        <taxon>Eukaryota</taxon>
        <taxon>Sar</taxon>
        <taxon>Alveolata</taxon>
        <taxon>Dinophyceae</taxon>
        <taxon>Suessiales</taxon>
        <taxon>Suessiaceae</taxon>
        <taxon>Polarella</taxon>
    </lineage>
</organism>
<feature type="non-terminal residue" evidence="1">
    <location>
        <position position="1"/>
    </location>
</feature>
<protein>
    <submittedName>
        <fullName evidence="1">Uncharacterized protein</fullName>
    </submittedName>
</protein>
<dbReference type="AlphaFoldDB" id="A0A813DB99"/>